<keyword evidence="1" id="KW-0051">Antiviral defense</keyword>
<dbReference type="Pfam" id="PF03787">
    <property type="entry name" value="RAMPs"/>
    <property type="match status" value="2"/>
</dbReference>
<evidence type="ECO:0000259" key="3">
    <source>
        <dbReference type="Pfam" id="PF03787"/>
    </source>
</evidence>
<accession>A0ABY3DZP5</accession>
<keyword evidence="5" id="KW-1185">Reference proteome</keyword>
<evidence type="ECO:0000256" key="2">
    <source>
        <dbReference type="ARBA" id="ARBA00093789"/>
    </source>
</evidence>
<evidence type="ECO:0000313" key="5">
    <source>
        <dbReference type="Proteomes" id="UP000320747"/>
    </source>
</evidence>
<dbReference type="InterPro" id="IPR005537">
    <property type="entry name" value="RAMP_III_fam"/>
</dbReference>
<dbReference type="InterPro" id="IPR052216">
    <property type="entry name" value="CRISPR_Csm3_endoribonuclease"/>
</dbReference>
<name>A0ABY3DZP5_9CORY</name>
<comment type="caution">
    <text evidence="4">The sequence shown here is derived from an EMBL/GenBank/DDBJ whole genome shotgun (WGS) entry which is preliminary data.</text>
</comment>
<evidence type="ECO:0000313" key="4">
    <source>
        <dbReference type="EMBL" id="TSJ72809.1"/>
    </source>
</evidence>
<feature type="domain" description="CRISPR type III-associated protein" evidence="3">
    <location>
        <begin position="245"/>
        <end position="441"/>
    </location>
</feature>
<sequence length="494" mass="53857">MVSTLELEGQLKVITPLHIGAADEGDLVDEELMRDGQRRILMPGTSLTGVLRSLLKEDELWGESEGDFTTSVLTVCDAWAEAPPVIETRTMNSIDRRTGGVAAHHLHSREHVLPDATFRFRCYADCTPETSERVEQLMLAIKSLLTKPGIKIGKGTSTGNGHIQLTTSTLRKRDFTPASLLEALNGGTAVDEPRGATTATYSSDTVTITIPFEAEGALFVGQTRDGTAIDTVPLTRTVGEKVHFLLPGSSIKGVFRSRAEFIARTVTGADVPERFLDQLSQTGLPQIADLFGSSHAESANRGALTFHDVISTTSVNKQEYQRVISMTKNQQPAEDDERSRETLKLVDTINAQLKPDFLDIAVRNSVDRFSGNTVAGALFSTLEPHVSWNAVSITLDLQLLSELADGDQTRIDASYALLTFLLIDLVEGAMRFGANTTRGSGGIVTHPEHITIICPEGECSLNDFLYGTDFVECRERIAMNWGLVLEELEEATHA</sequence>
<dbReference type="PANTHER" id="PTHR35579:SF6">
    <property type="entry name" value="DUF324 DOMAIN-CONTAINING PROTEIN"/>
    <property type="match status" value="1"/>
</dbReference>
<dbReference type="CDD" id="cd09726">
    <property type="entry name" value="RAMP_I_III"/>
    <property type="match status" value="2"/>
</dbReference>
<dbReference type="RefSeq" id="WP_154880082.1">
    <property type="nucleotide sequence ID" value="NZ_JAADJX010000001.1"/>
</dbReference>
<proteinExistence type="predicted"/>
<organism evidence="4 5">
    <name type="scientific">Corynebacterium godavarianum</name>
    <dbReference type="NCBI Taxonomy" id="2054421"/>
    <lineage>
        <taxon>Bacteria</taxon>
        <taxon>Bacillati</taxon>
        <taxon>Actinomycetota</taxon>
        <taxon>Actinomycetes</taxon>
        <taxon>Mycobacteriales</taxon>
        <taxon>Corynebacteriaceae</taxon>
        <taxon>Corynebacterium</taxon>
    </lineage>
</organism>
<gene>
    <name evidence="4" type="ORF">FPH17_09175</name>
</gene>
<dbReference type="EMBL" id="VMHH01000008">
    <property type="protein sequence ID" value="TSJ72809.1"/>
    <property type="molecule type" value="Genomic_DNA"/>
</dbReference>
<dbReference type="PANTHER" id="PTHR35579">
    <property type="entry name" value="CRISPR SYSTEM CMS ENDORIBONUCLEASE CSM3"/>
    <property type="match status" value="1"/>
</dbReference>
<evidence type="ECO:0000256" key="1">
    <source>
        <dbReference type="ARBA" id="ARBA00023118"/>
    </source>
</evidence>
<protein>
    <recommendedName>
        <fullName evidence="3">CRISPR type III-associated protein domain-containing protein</fullName>
    </recommendedName>
</protein>
<feature type="domain" description="CRISPR type III-associated protein" evidence="3">
    <location>
        <begin position="11"/>
        <end position="162"/>
    </location>
</feature>
<comment type="subunit">
    <text evidence="2">Part of the Csm effector complex that includes Cas10, Csm2, Csm3, Csm4 and Csm5.</text>
</comment>
<reference evidence="4 5" key="1">
    <citation type="submission" date="2019-07" db="EMBL/GenBank/DDBJ databases">
        <title>Draft genome of Corynebacterium godavarianum and other related strains.</title>
        <authorList>
            <person name="Bernier A.-M."/>
            <person name="Bernard K."/>
        </authorList>
    </citation>
    <scope>NUCLEOTIDE SEQUENCE [LARGE SCALE GENOMIC DNA]</scope>
    <source>
        <strain evidence="4 5">LMG 29598</strain>
    </source>
</reference>
<dbReference type="Proteomes" id="UP000320747">
    <property type="component" value="Unassembled WGS sequence"/>
</dbReference>